<dbReference type="PANTHER" id="PTHR44329">
    <property type="entry name" value="SERINE/THREONINE-PROTEIN KINASE TNNI3K-RELATED"/>
    <property type="match status" value="1"/>
</dbReference>
<dbReference type="EMBL" id="QKWP01000408">
    <property type="protein sequence ID" value="RIB20621.1"/>
    <property type="molecule type" value="Genomic_DNA"/>
</dbReference>
<dbReference type="PRINTS" id="PR00109">
    <property type="entry name" value="TYRKINASE"/>
</dbReference>
<protein>
    <recommendedName>
        <fullName evidence="3">Protein kinase domain-containing protein</fullName>
    </recommendedName>
</protein>
<name>A0A397VFK6_9GLOM</name>
<keyword evidence="5" id="KW-1185">Reference proteome</keyword>
<evidence type="ECO:0000259" key="3">
    <source>
        <dbReference type="PROSITE" id="PS50011"/>
    </source>
</evidence>
<dbReference type="PROSITE" id="PS00107">
    <property type="entry name" value="PROTEIN_KINASE_ATP"/>
    <property type="match status" value="1"/>
</dbReference>
<dbReference type="Proteomes" id="UP000266673">
    <property type="component" value="Unassembled WGS sequence"/>
</dbReference>
<gene>
    <name evidence="4" type="ORF">C2G38_2141075</name>
</gene>
<dbReference type="InterPro" id="IPR001646">
    <property type="entry name" value="5peptide_repeat"/>
</dbReference>
<comment type="similarity">
    <text evidence="1">Belongs to the protein kinase superfamily. TKL Ser/Thr protein kinase family. ROCO subfamily.</text>
</comment>
<accession>A0A397VFK6</accession>
<evidence type="ECO:0000313" key="4">
    <source>
        <dbReference type="EMBL" id="RIB20621.1"/>
    </source>
</evidence>
<dbReference type="STRING" id="44941.A0A397VFK6"/>
<dbReference type="InterPro" id="IPR027417">
    <property type="entry name" value="P-loop_NTPase"/>
</dbReference>
<comment type="caution">
    <text evidence="4">The sequence shown here is derived from an EMBL/GenBank/DDBJ whole genome shotgun (WGS) entry which is preliminary data.</text>
</comment>
<dbReference type="SUPFAM" id="SSF52540">
    <property type="entry name" value="P-loop containing nucleoside triphosphate hydrolases"/>
    <property type="match status" value="1"/>
</dbReference>
<evidence type="ECO:0000256" key="2">
    <source>
        <dbReference type="PROSITE-ProRule" id="PRU10141"/>
    </source>
</evidence>
<dbReference type="InterPro" id="IPR001245">
    <property type="entry name" value="Ser-Thr/Tyr_kinase_cat_dom"/>
</dbReference>
<keyword evidence="2" id="KW-0547">Nucleotide-binding</keyword>
<dbReference type="PROSITE" id="PS50011">
    <property type="entry name" value="PROTEIN_KINASE_DOM"/>
    <property type="match status" value="1"/>
</dbReference>
<feature type="binding site" evidence="2">
    <location>
        <position position="70"/>
    </location>
    <ligand>
        <name>ATP</name>
        <dbReference type="ChEBI" id="CHEBI:30616"/>
    </ligand>
</feature>
<dbReference type="OrthoDB" id="538223at2759"/>
<dbReference type="Pfam" id="PF00805">
    <property type="entry name" value="Pentapeptide"/>
    <property type="match status" value="1"/>
</dbReference>
<dbReference type="InterPro" id="IPR011009">
    <property type="entry name" value="Kinase-like_dom_sf"/>
</dbReference>
<reference evidence="4 5" key="1">
    <citation type="submission" date="2018-06" db="EMBL/GenBank/DDBJ databases">
        <title>Comparative genomics reveals the genomic features of Rhizophagus irregularis, R. cerebriforme, R. diaphanum and Gigaspora rosea, and their symbiotic lifestyle signature.</title>
        <authorList>
            <person name="Morin E."/>
            <person name="San Clemente H."/>
            <person name="Chen E.C.H."/>
            <person name="De La Providencia I."/>
            <person name="Hainaut M."/>
            <person name="Kuo A."/>
            <person name="Kohler A."/>
            <person name="Murat C."/>
            <person name="Tang N."/>
            <person name="Roy S."/>
            <person name="Loubradou J."/>
            <person name="Henrissat B."/>
            <person name="Grigoriev I.V."/>
            <person name="Corradi N."/>
            <person name="Roux C."/>
            <person name="Martin F.M."/>
        </authorList>
    </citation>
    <scope>NUCLEOTIDE SEQUENCE [LARGE SCALE GENOMIC DNA]</scope>
    <source>
        <strain evidence="4 5">DAOM 194757</strain>
    </source>
</reference>
<dbReference type="Pfam" id="PF05729">
    <property type="entry name" value="NACHT"/>
    <property type="match status" value="1"/>
</dbReference>
<organism evidence="4 5">
    <name type="scientific">Gigaspora rosea</name>
    <dbReference type="NCBI Taxonomy" id="44941"/>
    <lineage>
        <taxon>Eukaryota</taxon>
        <taxon>Fungi</taxon>
        <taxon>Fungi incertae sedis</taxon>
        <taxon>Mucoromycota</taxon>
        <taxon>Glomeromycotina</taxon>
        <taxon>Glomeromycetes</taxon>
        <taxon>Diversisporales</taxon>
        <taxon>Gigasporaceae</taxon>
        <taxon>Gigaspora</taxon>
    </lineage>
</organism>
<dbReference type="SUPFAM" id="SSF141571">
    <property type="entry name" value="Pentapeptide repeat-like"/>
    <property type="match status" value="1"/>
</dbReference>
<dbReference type="SUPFAM" id="SSF56112">
    <property type="entry name" value="Protein kinase-like (PK-like)"/>
    <property type="match status" value="1"/>
</dbReference>
<dbReference type="Gene3D" id="1.10.510.10">
    <property type="entry name" value="Transferase(Phosphotransferase) domain 1"/>
    <property type="match status" value="1"/>
</dbReference>
<dbReference type="Gene3D" id="2.160.20.80">
    <property type="entry name" value="E3 ubiquitin-protein ligase SopA"/>
    <property type="match status" value="1"/>
</dbReference>
<dbReference type="InterPro" id="IPR000719">
    <property type="entry name" value="Prot_kinase_dom"/>
</dbReference>
<dbReference type="Pfam" id="PF07714">
    <property type="entry name" value="PK_Tyr_Ser-Thr"/>
    <property type="match status" value="1"/>
</dbReference>
<sequence length="1102" mass="127589">MLYIDMHVFLIKRFLMADSPESWLEKAISDGHINYLEYNKFIDHEEIGSGGFGTVFKCEWKDCKLKLALKCLRVDTSFKEKGFINELKLLRKVYYHPNIIMFYGVTKDHNGYYNIVLQYADEGNLRKYLEKNFMKLQWTDKLRIAKEIVDGLSFLHDNDIIHRDLHSQNILIHEKRAKIADFGQSRQTNDMPMTSNSHVYGMPAYIEPQCFENKKYKRDKKSDVYSFGAILWEISSDKPPFASFESDFALAIHISKGNRENPIEGTPSQYVKLYKQCWDGNPSTRPDTKSISEMLDKINEILVQDNEAPSSNRQDNTTTTPAQCYLPDKSNLVDSCEGIVPSLDNNQFGSKRISSTLETLETLEFDIAGKTVACFEKDIEHLKRAQLIDLERSRGETLAQIGQYSEDLNETHKVKELDKLKDRYLEDLNETHEFKEALDLYVKPRGTWSVQIIKIVGDKKEMDYEVREGDIEEVVNGFLTSRDKLTSHDKEILKKAANEFLISKEEASLIKTVNNFFVPENQLTLDDLNVLKVAANQFLALKDKKALKLLEIAMNGFLESPKDEIELKKAICNFLESPLILDNKLSLGNKLALGHQITTEDVKALKEASKDKKIFEETANRLLTLKAKEVLETAVNNLLKLKRKRALLILGSGGTGKSTFNRYLSRRLWEKYDQKDMTQPIPLFIALAPLAELVNQNKDFIEAYLQKVGKLSLEQINDLRKRKFVFILDGYDEIAERERHCYKSNMFSEWKNAKIIISCRPEYLGEGYEKRFWPKENEERGFQELTITPFSEVEIKQYIIKYVNYSQNKDLLREKGIPTSQINRIILYDEFIKKWVERAQERLRNVQLRPKEREEFNHLDEEGFSKHCLQFSKKFAAKMFMDNNKVVINYDPDYDPVSEEVTSDWTTYLGNTNVKNRLMRFSMPLIRRGNQYWFFHKSLRDYLIACALLDSFKDNPHETPFNKQSIIPEPAIQQFLVERIEQMPKYKQSMLNFIECSKKDAKVQIASANAITVLSRARIPLPINLNNIRVSGADLSNGVFNNSQFVKANLNNVNFQNAKLRSANLEGASLKNANFKGADLTDANLRHSNLHGTNFQDSFPKM</sequence>
<dbReference type="GO" id="GO:0004674">
    <property type="term" value="F:protein serine/threonine kinase activity"/>
    <property type="evidence" value="ECO:0007669"/>
    <property type="project" value="TreeGrafter"/>
</dbReference>
<evidence type="ECO:0000256" key="1">
    <source>
        <dbReference type="ARBA" id="ARBA00008171"/>
    </source>
</evidence>
<dbReference type="InterPro" id="IPR017441">
    <property type="entry name" value="Protein_kinase_ATP_BS"/>
</dbReference>
<dbReference type="Gene3D" id="3.40.50.300">
    <property type="entry name" value="P-loop containing nucleotide triphosphate hydrolases"/>
    <property type="match status" value="1"/>
</dbReference>
<keyword evidence="2" id="KW-0067">ATP-binding</keyword>
<dbReference type="AlphaFoldDB" id="A0A397VFK6"/>
<proteinExistence type="inferred from homology"/>
<evidence type="ECO:0000313" key="5">
    <source>
        <dbReference type="Proteomes" id="UP000266673"/>
    </source>
</evidence>
<dbReference type="InterPro" id="IPR007111">
    <property type="entry name" value="NACHT_NTPase"/>
</dbReference>
<dbReference type="InterPro" id="IPR051681">
    <property type="entry name" value="Ser/Thr_Kinases-Pseudokinases"/>
</dbReference>
<dbReference type="GO" id="GO:0005524">
    <property type="term" value="F:ATP binding"/>
    <property type="evidence" value="ECO:0007669"/>
    <property type="project" value="UniProtKB-UniRule"/>
</dbReference>
<feature type="domain" description="Protein kinase" evidence="3">
    <location>
        <begin position="41"/>
        <end position="302"/>
    </location>
</feature>